<feature type="region of interest" description="Disordered" evidence="1">
    <location>
        <begin position="124"/>
        <end position="191"/>
    </location>
</feature>
<feature type="region of interest" description="Disordered" evidence="1">
    <location>
        <begin position="2698"/>
        <end position="2789"/>
    </location>
</feature>
<keyword evidence="4" id="KW-1185">Reference proteome</keyword>
<evidence type="ECO:0000256" key="1">
    <source>
        <dbReference type="SAM" id="MobiDB-lite"/>
    </source>
</evidence>
<dbReference type="SMART" id="SM00710">
    <property type="entry name" value="PbH1"/>
    <property type="match status" value="18"/>
</dbReference>
<dbReference type="SUPFAM" id="SSF51126">
    <property type="entry name" value="Pectin lyase-like"/>
    <property type="match status" value="1"/>
</dbReference>
<keyword evidence="2" id="KW-0812">Transmembrane</keyword>
<keyword evidence="2" id="KW-1133">Transmembrane helix</keyword>
<feature type="compositionally biased region" description="Polar residues" evidence="1">
    <location>
        <begin position="1863"/>
        <end position="1876"/>
    </location>
</feature>
<feature type="region of interest" description="Disordered" evidence="1">
    <location>
        <begin position="926"/>
        <end position="945"/>
    </location>
</feature>
<dbReference type="InterPro" id="IPR051246">
    <property type="entry name" value="WDR48"/>
</dbReference>
<dbReference type="PANTHER" id="PTHR19862:SF14">
    <property type="entry name" value="WD REPEAT-CONTAINING PROTEIN 48"/>
    <property type="match status" value="1"/>
</dbReference>
<feature type="compositionally biased region" description="Low complexity" evidence="1">
    <location>
        <begin position="2835"/>
        <end position="2846"/>
    </location>
</feature>
<evidence type="ECO:0000313" key="3">
    <source>
        <dbReference type="EMBL" id="GLI63817.1"/>
    </source>
</evidence>
<feature type="compositionally biased region" description="Low complexity" evidence="1">
    <location>
        <begin position="1207"/>
        <end position="1224"/>
    </location>
</feature>
<feature type="compositionally biased region" description="Low complexity" evidence="1">
    <location>
        <begin position="2773"/>
        <end position="2787"/>
    </location>
</feature>
<evidence type="ECO:0000256" key="2">
    <source>
        <dbReference type="SAM" id="Phobius"/>
    </source>
</evidence>
<feature type="region of interest" description="Disordered" evidence="1">
    <location>
        <begin position="1863"/>
        <end position="1884"/>
    </location>
</feature>
<protein>
    <submittedName>
        <fullName evidence="3">Uncharacterized protein</fullName>
    </submittedName>
</protein>
<feature type="compositionally biased region" description="Low complexity" evidence="1">
    <location>
        <begin position="2861"/>
        <end position="2870"/>
    </location>
</feature>
<feature type="transmembrane region" description="Helical" evidence="2">
    <location>
        <begin position="3005"/>
        <end position="3028"/>
    </location>
</feature>
<feature type="compositionally biased region" description="Low complexity" evidence="1">
    <location>
        <begin position="2723"/>
        <end position="2737"/>
    </location>
</feature>
<dbReference type="InterPro" id="IPR011050">
    <property type="entry name" value="Pectin_lyase_fold/virulence"/>
</dbReference>
<reference evidence="3 4" key="1">
    <citation type="journal article" date="2023" name="IScience">
        <title>Expanded male sex-determining region conserved during the evolution of homothallism in the green alga Volvox.</title>
        <authorList>
            <person name="Yamamoto K."/>
            <person name="Matsuzaki R."/>
            <person name="Mahakham W."/>
            <person name="Heman W."/>
            <person name="Sekimoto H."/>
            <person name="Kawachi M."/>
            <person name="Minakuchi Y."/>
            <person name="Toyoda A."/>
            <person name="Nozaki H."/>
        </authorList>
    </citation>
    <scope>NUCLEOTIDE SEQUENCE [LARGE SCALE GENOMIC DNA]</scope>
    <source>
        <strain evidence="3 4">NIES-4468</strain>
    </source>
</reference>
<evidence type="ECO:0000313" key="4">
    <source>
        <dbReference type="Proteomes" id="UP001165090"/>
    </source>
</evidence>
<feature type="transmembrane region" description="Helical" evidence="2">
    <location>
        <begin position="2449"/>
        <end position="2469"/>
    </location>
</feature>
<feature type="compositionally biased region" description="Basic and acidic residues" evidence="1">
    <location>
        <begin position="928"/>
        <end position="938"/>
    </location>
</feature>
<dbReference type="EMBL" id="BSDZ01000016">
    <property type="protein sequence ID" value="GLI63817.1"/>
    <property type="molecule type" value="Genomic_DNA"/>
</dbReference>
<feature type="transmembrane region" description="Helical" evidence="2">
    <location>
        <begin position="2556"/>
        <end position="2576"/>
    </location>
</feature>
<dbReference type="PANTHER" id="PTHR19862">
    <property type="entry name" value="WD REPEAT-CONTAINING PROTEIN 48"/>
    <property type="match status" value="1"/>
</dbReference>
<gene>
    <name evidence="3" type="ORF">VaNZ11_006920</name>
</gene>
<feature type="region of interest" description="Disordered" evidence="1">
    <location>
        <begin position="2830"/>
        <end position="2879"/>
    </location>
</feature>
<comment type="caution">
    <text evidence="3">The sequence shown here is derived from an EMBL/GenBank/DDBJ whole genome shotgun (WGS) entry which is preliminary data.</text>
</comment>
<proteinExistence type="predicted"/>
<accession>A0ABQ5S3A3</accession>
<dbReference type="Proteomes" id="UP001165090">
    <property type="component" value="Unassembled WGS sequence"/>
</dbReference>
<keyword evidence="2" id="KW-0472">Membrane</keyword>
<organism evidence="3 4">
    <name type="scientific">Volvox africanus</name>
    <dbReference type="NCBI Taxonomy" id="51714"/>
    <lineage>
        <taxon>Eukaryota</taxon>
        <taxon>Viridiplantae</taxon>
        <taxon>Chlorophyta</taxon>
        <taxon>core chlorophytes</taxon>
        <taxon>Chlorophyceae</taxon>
        <taxon>CS clade</taxon>
        <taxon>Chlamydomonadales</taxon>
        <taxon>Volvocaceae</taxon>
        <taxon>Volvox</taxon>
    </lineage>
</organism>
<name>A0ABQ5S3A3_9CHLO</name>
<sequence>MPIKFKAKTTLPTKKLIFHLGDFNVNPCTMRWRQDRLLQSFWIVVFLSGVLQWSSSVYAAESILPGATVVCSITLTGEPKSTTSINTGAWMPAFFRIQCNSTGHSQTRVTIGLGEQLMRYAPPADGICGSPPSSPTSNAGSPPPYTSGTGAGGDAWRETHSTVSLPAPEGLTDSFDPLSPTSPISPPLIPPSVTPPPFPLMVGTECFVESLDEKDWGITFTDQIEHLELRDSVIQGAPLSYQPLIRCPNCKYVTLVNVTVRDLHGKNLLRDDDCEGRTVGALYFGGVRGAIVDQLTCVNVKGATDFACLWFGLTSTDVDSSNKTLSEAAFFRISNSAFMNNSITKGDCIEDDGSEGFGFGSVVFYAIDADAMLGSVEVFGTTMYDIEGGFGSAVSFVTRDGNLLHMDVFNISGSNFTHNKAAKHGGAVFINVRTSLDLLHVTQSSRIDNNTAGYNGNGGAFYIGPLIESLVVEGTSSVSANSADLSGGAFCLEKGITNISILRGSNVSGNRAFENGGAFCIRDADVNSISVEDNSHVDHNTVDVNVGLESKGGGAFYLQNVSLKQFLLLNGSSMDSNMLIGTAATRRPGSGGALRVDGNLEILVVRQNSSISNNTAGAGGGVFIARGIPGGIQVLEGSRIDNNWATGGDVDVQKPDGGGIMVTLDCPNVTVMDWSSISGNIASHMAARGGGVFIGGGLQKLVVKKGSKMSRNFATRGGAAIGVGLSPDLPIGDGAYMVTDLVEVSEESCICNNSASTPNNGSYYGAMYFGKTRVTSFTITNGSCVCGNKVAFGDGYGGAVYADNGFVNFTVCHNSGLSENMGGNGGAVYFPEQKGQPFLSLERFELCDNSHMDGNQARTSGGALYMAGTVGQIIFSNSSISHNRAMITGGALALRSLFQSFSIGDALVYNNSVKFAQGGFLSLEMEPDDRTTTSKSEVDDPTAADLSKYNLPSNGPFYFNITRTNISGNTAANDGGAIAFDLRVMMSNIYNVTLRTQLQKGQVLYIFITDTSWNDNWAHYGAGGALAFLSNTPFIADEQRLASVLLGARINIKNSTFTTNTAGDNMKRFPPFKDISSLRGNGGAIFIRAEPYPLFSDSTKLSATQSSYIMYDDDRCDTVENGLIPGIDAFEDLFCWPRGSQACGILLDGVILAGNLATGGFGGGLLTAHCAAKIINSTFYNNSATLGGGGLAFMDYDLPTSLTTPIDPSISNNDRSSNNKDSSNTASPRYPQASNLLSTVSKEALQNVNMSKPLQRPWLFLHRTAFTRNTAADGGGAFLEVNTTAAVILDCNLTDNIAVVQGGGVMLTGASNFSKVIGAFRGTYFTNNRAGMAGGGAAVRLAKSMAVAVLLDCTFEVNSATRGGGLFNSGVKGSSLLVWNCSIVDNNANYGGGVDLDYVYVNATAADFLPDFSNILVFLLPPAPPSPSPPPPPPPGGEVFIPKEALVHFLQCNVSGNRALVQGGGINMAADGADINRQTVLALLEQNTISFNHATRGGGIWFSATNSSMTRVSNCSVLDNTAQLEGGGAYSTTKCGGQLLVGNGSVWTGNSAGLYGGAIMVVSADDITGSNNTANVSGDSMSSTSSDNMLSKCSDVGLNVSDATVTDNSAGEGGGIFASNKTAIAIWGAVLRNNEAGGSGGAVAAVNCNLLKIFNSIIIDNQAASSGGGIFTGKCAIFIMELGQLTHNQASTGGGIHIDGISAAAVSQYFNASDELIDSPIAILSRVDLDQNTASVGFGQHIEAALSWISSSPSSAAASNLQSYQGYGGAIFVSGHVGVAVSSSTAGAGNDANVGTVLATTQACSSLGSHNVTQFTSGPGTVVAQLAKFLAREWLDAVTALSRAGNVGCSLLVLMGTKLPWSTQSSPPVNVQQQAADSKRKPSQPPLIWLQDLRASSLLATCTPSSSSSSSNVSTTTDEQKDIAQFVRQLMPSRMGPTLTATPPGSVNFPVEGYENDENLLPAMNKSSKACPFAVPATHMRLISFNGVLLVPAKGDSGSSGSSGGNPTQIPRSITCTACGPYLSSINDGMTFREKDIEVLIVSPNTFFNLQIQLYDGLSQPVTFDTPNSSVSLHILSNPVNVTSVSVHDELALLRTEGRSVSKQTFATEHGVVSWTDLEMLGWPGKYVLEATVFIGLDASAYSSLPASGVQKVTNLQIHVELLPCEVGSELVQGISNGTDGIVMYSCSICRRDRVGLWTDRRPPLSELQSHGNNLTNLMNSMYIDLTIGAADGDEESSCPSCCQACPTNAICPGGALLLPAPGYWHSAPNYPRMHRCPQPAACGKVESFGDALDGFWGELLVKNFNTTILQNVILNITDPSYASIVGSSDLPAATTLQLLGSVLSTGNNNRSLLLAVCQQWWYKTFPPNRDNVLQQQYNIPRLTKEEELPCYLFNDDPSTPSIRPQGSSGNRSYLQLQCATGYTGHLCAACLGGYSLSVDFSCMKCPSLARTIVVGILAFWGTVALILFTTFSNMSLTRSAEMAAEELSSLDRLKTLITHVQCFIIITKMGIDYPPIITKYQSVLSSFISMENFIAYSPSCLFEDLGSAGQAATQITFAFGAPCTATLVSLVLWTIRYLTANQAKLSRQNITARRRTLRRALRLVGVINAQEEGSVRPTRSCIAIMKKKWRAVSTSKLDHHMSVTVDQDIPGGMPQQGGTAEISIQLVGSATGVGAGAGAGAAVAVASISAGADVITPGAGADDREGGQSSTTAVGDHHQGVSQQLSPQPQQPLSPSFAGGSIDKTTTTTTTPTSLLPVASGASIGSMRQQATTRSSSTPMTPTGGPQIINAKLQQQPTAATPTSQISSLHSCLQVPPLATCNPTNAAGSNINATGSNTNVGSNVSSDERHENETPWPQQLTPSPFLSGPPLSPASEHVQDAGHCVDFEGSRGDQGEQRSVEDPEQLGWFRAMWYQLRRETLNPLRLLMFADQSVTLSQQLGVVAIVASFILYPSLCQISLGIFACYIIDPASGAFKENQKATWSHGYWVRNMQQECYAGVHKRVYVPIGIATILLFCFCPPIIYLILTARCRRNFNNIRIRIQYGFLYQQYNLDIFLYQFHQHYRHGWIQVPHLVPLRNWF</sequence>
<feature type="region of interest" description="Disordered" evidence="1">
    <location>
        <begin position="1205"/>
        <end position="1232"/>
    </location>
</feature>
<dbReference type="InterPro" id="IPR006626">
    <property type="entry name" value="PbH1"/>
</dbReference>